<dbReference type="EMBL" id="BMTD01000042">
    <property type="protein sequence ID" value="GGV30380.1"/>
    <property type="molecule type" value="Genomic_DNA"/>
</dbReference>
<accession>A0A918IKK7</accession>
<reference evidence="1" key="1">
    <citation type="journal article" date="2014" name="Int. J. Syst. Evol. Microbiol.">
        <title>Complete genome sequence of Corynebacterium casei LMG S-19264T (=DSM 44701T), isolated from a smear-ripened cheese.</title>
        <authorList>
            <consortium name="US DOE Joint Genome Institute (JGI-PGF)"/>
            <person name="Walter F."/>
            <person name="Albersmeier A."/>
            <person name="Kalinowski J."/>
            <person name="Ruckert C."/>
        </authorList>
    </citation>
    <scope>NUCLEOTIDE SEQUENCE</scope>
    <source>
        <strain evidence="1">JCM 4369</strain>
    </source>
</reference>
<evidence type="ECO:0000313" key="1">
    <source>
        <dbReference type="EMBL" id="GGV30380.1"/>
    </source>
</evidence>
<sequence>MVALRGRYIIHTAEYPAGEFDPRRASIVLMGDGFGAVAWEECETNTWTALIIPEEREEW</sequence>
<name>A0A918IKK7_9ACTN</name>
<proteinExistence type="predicted"/>
<dbReference type="AlphaFoldDB" id="A0A918IKK7"/>
<dbReference type="Proteomes" id="UP000618795">
    <property type="component" value="Unassembled WGS sequence"/>
</dbReference>
<gene>
    <name evidence="1" type="ORF">GCM10010260_83570</name>
</gene>
<reference evidence="1" key="2">
    <citation type="submission" date="2020-09" db="EMBL/GenBank/DDBJ databases">
        <authorList>
            <person name="Sun Q."/>
            <person name="Ohkuma M."/>
        </authorList>
    </citation>
    <scope>NUCLEOTIDE SEQUENCE</scope>
    <source>
        <strain evidence="1">JCM 4369</strain>
    </source>
</reference>
<evidence type="ECO:0000313" key="2">
    <source>
        <dbReference type="Proteomes" id="UP000618795"/>
    </source>
</evidence>
<protein>
    <submittedName>
        <fullName evidence="1">Uncharacterized protein</fullName>
    </submittedName>
</protein>
<comment type="caution">
    <text evidence="1">The sequence shown here is derived from an EMBL/GenBank/DDBJ whole genome shotgun (WGS) entry which is preliminary data.</text>
</comment>
<organism evidence="1 2">
    <name type="scientific">Streptomyces filipinensis</name>
    <dbReference type="NCBI Taxonomy" id="66887"/>
    <lineage>
        <taxon>Bacteria</taxon>
        <taxon>Bacillati</taxon>
        <taxon>Actinomycetota</taxon>
        <taxon>Actinomycetes</taxon>
        <taxon>Kitasatosporales</taxon>
        <taxon>Streptomycetaceae</taxon>
        <taxon>Streptomyces</taxon>
    </lineage>
</organism>
<keyword evidence="2" id="KW-1185">Reference proteome</keyword>